<proteinExistence type="predicted"/>
<sequence length="98" mass="10641">MSFSLHEKKVGKIRAQSKEGSSAVVHRRPTLALQPTIKNPPKRGEKGEGDGEQEGRTTVSPDQDGNNDGDRDRESNGDGDRGIHDMLDDGRDIDSDGD</sequence>
<feature type="compositionally biased region" description="Basic and acidic residues" evidence="1">
    <location>
        <begin position="42"/>
        <end position="55"/>
    </location>
</feature>
<evidence type="ECO:0000313" key="3">
    <source>
        <dbReference type="Proteomes" id="UP001419268"/>
    </source>
</evidence>
<gene>
    <name evidence="2" type="ORF">Scep_019752</name>
</gene>
<accession>A0AAP0IBS2</accession>
<protein>
    <submittedName>
        <fullName evidence="2">Uncharacterized protein</fullName>
    </submittedName>
</protein>
<feature type="compositionally biased region" description="Basic and acidic residues" evidence="1">
    <location>
        <begin position="1"/>
        <end position="10"/>
    </location>
</feature>
<name>A0AAP0IBS2_9MAGN</name>
<evidence type="ECO:0000313" key="2">
    <source>
        <dbReference type="EMBL" id="KAK9112233.1"/>
    </source>
</evidence>
<feature type="region of interest" description="Disordered" evidence="1">
    <location>
        <begin position="1"/>
        <end position="98"/>
    </location>
</feature>
<dbReference type="AlphaFoldDB" id="A0AAP0IBS2"/>
<reference evidence="2 3" key="1">
    <citation type="submission" date="2024-01" db="EMBL/GenBank/DDBJ databases">
        <title>Genome assemblies of Stephania.</title>
        <authorList>
            <person name="Yang L."/>
        </authorList>
    </citation>
    <scope>NUCLEOTIDE SEQUENCE [LARGE SCALE GENOMIC DNA]</scope>
    <source>
        <strain evidence="2">JXDWG</strain>
        <tissue evidence="2">Leaf</tissue>
    </source>
</reference>
<organism evidence="2 3">
    <name type="scientific">Stephania cephalantha</name>
    <dbReference type="NCBI Taxonomy" id="152367"/>
    <lineage>
        <taxon>Eukaryota</taxon>
        <taxon>Viridiplantae</taxon>
        <taxon>Streptophyta</taxon>
        <taxon>Embryophyta</taxon>
        <taxon>Tracheophyta</taxon>
        <taxon>Spermatophyta</taxon>
        <taxon>Magnoliopsida</taxon>
        <taxon>Ranunculales</taxon>
        <taxon>Menispermaceae</taxon>
        <taxon>Menispermoideae</taxon>
        <taxon>Cissampelideae</taxon>
        <taxon>Stephania</taxon>
    </lineage>
</organism>
<comment type="caution">
    <text evidence="2">The sequence shown here is derived from an EMBL/GenBank/DDBJ whole genome shotgun (WGS) entry which is preliminary data.</text>
</comment>
<evidence type="ECO:0000256" key="1">
    <source>
        <dbReference type="SAM" id="MobiDB-lite"/>
    </source>
</evidence>
<dbReference type="Proteomes" id="UP001419268">
    <property type="component" value="Unassembled WGS sequence"/>
</dbReference>
<keyword evidence="3" id="KW-1185">Reference proteome</keyword>
<dbReference type="EMBL" id="JBBNAG010000008">
    <property type="protein sequence ID" value="KAK9112233.1"/>
    <property type="molecule type" value="Genomic_DNA"/>
</dbReference>
<feature type="compositionally biased region" description="Basic and acidic residues" evidence="1">
    <location>
        <begin position="68"/>
        <end position="98"/>
    </location>
</feature>